<reference evidence="2 3" key="1">
    <citation type="submission" date="2021-06" db="EMBL/GenBank/DDBJ databases">
        <title>Actinoplanes lichenicola sp. nov., and Actinoplanes ovalisporus sp. nov., isolated from lichen in Thailand.</title>
        <authorList>
            <person name="Saeng-In P."/>
            <person name="Kanchanasin P."/>
            <person name="Yuki M."/>
            <person name="Kudo T."/>
            <person name="Ohkuma M."/>
            <person name="Phongsopitanun W."/>
            <person name="Tanasupawat S."/>
        </authorList>
    </citation>
    <scope>NUCLEOTIDE SEQUENCE [LARGE SCALE GENOMIC DNA]</scope>
    <source>
        <strain evidence="2 3">NBRC 110975</strain>
    </source>
</reference>
<comment type="caution">
    <text evidence="2">The sequence shown here is derived from an EMBL/GenBank/DDBJ whole genome shotgun (WGS) entry which is preliminary data.</text>
</comment>
<feature type="domain" description="N-acetyltransferase" evidence="1">
    <location>
        <begin position="20"/>
        <end position="175"/>
    </location>
</feature>
<dbReference type="PROSITE" id="PS51186">
    <property type="entry name" value="GNAT"/>
    <property type="match status" value="1"/>
</dbReference>
<dbReference type="Gene3D" id="3.40.630.30">
    <property type="match status" value="1"/>
</dbReference>
<keyword evidence="2" id="KW-0808">Transferase</keyword>
<dbReference type="SUPFAM" id="SSF55729">
    <property type="entry name" value="Acyl-CoA N-acyltransferases (Nat)"/>
    <property type="match status" value="1"/>
</dbReference>
<dbReference type="Pfam" id="PF13302">
    <property type="entry name" value="Acetyltransf_3"/>
    <property type="match status" value="1"/>
</dbReference>
<sequence>MPTLIAPTVRLHKSWVEARDEWEPGAHMDGHGVRETDDLDSDPGFAAWVADLLRQEDTAIPPVEGWVHCTYRWIVEDDRYLGSISLRHTLNELLFEMGGHIGYGLRPSARGRGLASWALGPTLETARTLGIDPVLITCVPANLASARVIRKHGGVYEDTRTTGPHTVQRYWITLG</sequence>
<dbReference type="InterPro" id="IPR000182">
    <property type="entry name" value="GNAT_dom"/>
</dbReference>
<keyword evidence="2" id="KW-0012">Acyltransferase</keyword>
<name>A0ABS5YNC9_9ACTN</name>
<evidence type="ECO:0000313" key="3">
    <source>
        <dbReference type="Proteomes" id="UP001519654"/>
    </source>
</evidence>
<keyword evidence="3" id="KW-1185">Reference proteome</keyword>
<gene>
    <name evidence="2" type="ORF">KOI35_12090</name>
</gene>
<accession>A0ABS5YNC9</accession>
<evidence type="ECO:0000259" key="1">
    <source>
        <dbReference type="PROSITE" id="PS51186"/>
    </source>
</evidence>
<dbReference type="EC" id="2.3.1.-" evidence="2"/>
<dbReference type="GO" id="GO:0016746">
    <property type="term" value="F:acyltransferase activity"/>
    <property type="evidence" value="ECO:0007669"/>
    <property type="project" value="UniProtKB-KW"/>
</dbReference>
<dbReference type="InterPro" id="IPR016181">
    <property type="entry name" value="Acyl_CoA_acyltransferase"/>
</dbReference>
<dbReference type="Proteomes" id="UP001519654">
    <property type="component" value="Unassembled WGS sequence"/>
</dbReference>
<dbReference type="EMBL" id="JAHKKG010000004">
    <property type="protein sequence ID" value="MBU2664233.1"/>
    <property type="molecule type" value="Genomic_DNA"/>
</dbReference>
<protein>
    <submittedName>
        <fullName evidence="2">GNAT family N-acetyltransferase</fullName>
        <ecNumber evidence="2">2.3.1.-</ecNumber>
    </submittedName>
</protein>
<dbReference type="RefSeq" id="WP_215786681.1">
    <property type="nucleotide sequence ID" value="NZ_JAHKKG010000004.1"/>
</dbReference>
<evidence type="ECO:0000313" key="2">
    <source>
        <dbReference type="EMBL" id="MBU2664233.1"/>
    </source>
</evidence>
<dbReference type="PANTHER" id="PTHR39173">
    <property type="entry name" value="ACETYLTRANSFERASE"/>
    <property type="match status" value="1"/>
</dbReference>
<organism evidence="2 3">
    <name type="scientific">Paractinoplanes bogorensis</name>
    <dbReference type="NCBI Taxonomy" id="1610840"/>
    <lineage>
        <taxon>Bacteria</taxon>
        <taxon>Bacillati</taxon>
        <taxon>Actinomycetota</taxon>
        <taxon>Actinomycetes</taxon>
        <taxon>Micromonosporales</taxon>
        <taxon>Micromonosporaceae</taxon>
        <taxon>Paractinoplanes</taxon>
    </lineage>
</organism>
<proteinExistence type="predicted"/>
<dbReference type="PANTHER" id="PTHR39173:SF1">
    <property type="entry name" value="ACETYLTRANSFERASE"/>
    <property type="match status" value="1"/>
</dbReference>